<comment type="caution">
    <text evidence="1">The sequence shown here is derived from an EMBL/GenBank/DDBJ whole genome shotgun (WGS) entry which is preliminary data.</text>
</comment>
<proteinExistence type="predicted"/>
<dbReference type="SUPFAM" id="SSF55729">
    <property type="entry name" value="Acyl-CoA N-acyltransferases (Nat)"/>
    <property type="match status" value="1"/>
</dbReference>
<dbReference type="EMBL" id="BAAAVA010000006">
    <property type="protein sequence ID" value="GAA2912405.1"/>
    <property type="molecule type" value="Genomic_DNA"/>
</dbReference>
<gene>
    <name evidence="1" type="ORF">GCM10010478_08930</name>
</gene>
<keyword evidence="2" id="KW-1185">Reference proteome</keyword>
<organism evidence="1 2">
    <name type="scientific">Streptomyces erythrogriseus</name>
    <dbReference type="NCBI Taxonomy" id="284027"/>
    <lineage>
        <taxon>Bacteria</taxon>
        <taxon>Bacillati</taxon>
        <taxon>Actinomycetota</taxon>
        <taxon>Actinomycetes</taxon>
        <taxon>Kitasatosporales</taxon>
        <taxon>Streptomycetaceae</taxon>
        <taxon>Streptomyces</taxon>
        <taxon>Streptomyces griseoincarnatus group</taxon>
    </lineage>
</organism>
<name>A0ABN3WFC4_9ACTN</name>
<evidence type="ECO:0000313" key="2">
    <source>
        <dbReference type="Proteomes" id="UP001501423"/>
    </source>
</evidence>
<protein>
    <submittedName>
        <fullName evidence="1">GNAT family N-acetyltransferase</fullName>
    </submittedName>
</protein>
<accession>A0ABN3WFC4</accession>
<evidence type="ECO:0000313" key="1">
    <source>
        <dbReference type="EMBL" id="GAA2912405.1"/>
    </source>
</evidence>
<reference evidence="1 2" key="1">
    <citation type="journal article" date="2019" name="Int. J. Syst. Evol. Microbiol.">
        <title>The Global Catalogue of Microorganisms (GCM) 10K type strain sequencing project: providing services to taxonomists for standard genome sequencing and annotation.</title>
        <authorList>
            <consortium name="The Broad Institute Genomics Platform"/>
            <consortium name="The Broad Institute Genome Sequencing Center for Infectious Disease"/>
            <person name="Wu L."/>
            <person name="Ma J."/>
        </authorList>
    </citation>
    <scope>NUCLEOTIDE SEQUENCE [LARGE SCALE GENOMIC DNA]</scope>
    <source>
        <strain evidence="1 2">JCM 9650</strain>
    </source>
</reference>
<dbReference type="Proteomes" id="UP001501423">
    <property type="component" value="Unassembled WGS sequence"/>
</dbReference>
<dbReference type="InterPro" id="IPR016181">
    <property type="entry name" value="Acyl_CoA_acyltransferase"/>
</dbReference>
<sequence length="243" mass="25325">MTLSTHLAPGAGADLPDNDPCRIPSTDWWATVGAPHPLLAYFLAAADGRFPPVDGKVTVLPPLAGGLECSVAFTGHAVVATALSERAAHAREPDGFGGSLAPDFLRHLAGPKGWIDVVDVTLTARGTGGPPRLASVAGADDHPRVRHARDVRTHVEVHGDERGLITLADGLAGRRELSVELHDVQDGGRGHGRSLIADALSLVPEGEPVFAAVSPGNARSLRAFLACGFTPIGSEVLLRPERK</sequence>